<keyword evidence="3" id="KW-1185">Reference proteome</keyword>
<keyword evidence="1" id="KW-0812">Transmembrane</keyword>
<dbReference type="InterPro" id="IPR019428">
    <property type="entry name" value="7TM_GPCR_serpentine_rcpt_Str"/>
</dbReference>
<feature type="transmembrane region" description="Helical" evidence="1">
    <location>
        <begin position="144"/>
        <end position="162"/>
    </location>
</feature>
<dbReference type="Proteomes" id="UP001432322">
    <property type="component" value="Unassembled WGS sequence"/>
</dbReference>
<dbReference type="EMBL" id="BTSY01000004">
    <property type="protein sequence ID" value="GMT22267.1"/>
    <property type="molecule type" value="Genomic_DNA"/>
</dbReference>
<feature type="transmembrane region" description="Helical" evidence="1">
    <location>
        <begin position="55"/>
        <end position="74"/>
    </location>
</feature>
<keyword evidence="1" id="KW-0472">Membrane</keyword>
<sequence>RDGRLNVWDASMVGVAYSIILPNITAACTLATLTYRCILRAKTMSFGLRSTQLKILIAVCAQTFVPIVCVYIPYICVIGSPIFRLPDFGIPTVFPFLVSLFPGWDAVVIITLMKDYRKGLLSLLTPLVKKKKIAVTSHWKSTKYRNLVLGVLLNLLLLYLIRRFSRKDMGNYKYLLTVFAAYDIFLSVIHGILNPVS</sequence>
<organism evidence="2 3">
    <name type="scientific">Pristionchus fissidentatus</name>
    <dbReference type="NCBI Taxonomy" id="1538716"/>
    <lineage>
        <taxon>Eukaryota</taxon>
        <taxon>Metazoa</taxon>
        <taxon>Ecdysozoa</taxon>
        <taxon>Nematoda</taxon>
        <taxon>Chromadorea</taxon>
        <taxon>Rhabditida</taxon>
        <taxon>Rhabditina</taxon>
        <taxon>Diplogasteromorpha</taxon>
        <taxon>Diplogasteroidea</taxon>
        <taxon>Neodiplogasteridae</taxon>
        <taxon>Pristionchus</taxon>
    </lineage>
</organism>
<dbReference type="Pfam" id="PF10326">
    <property type="entry name" value="7TM_GPCR_Str"/>
    <property type="match status" value="2"/>
</dbReference>
<feature type="transmembrane region" description="Helical" evidence="1">
    <location>
        <begin position="174"/>
        <end position="193"/>
    </location>
</feature>
<name>A0AAV5VRF4_9BILA</name>
<keyword evidence="1" id="KW-1133">Transmembrane helix</keyword>
<protein>
    <recommendedName>
        <fullName evidence="4">G protein-coupled receptor</fullName>
    </recommendedName>
</protein>
<dbReference type="PANTHER" id="PTHR22943">
    <property type="entry name" value="7-TRANSMEMBRANE DOMAIN RECEPTOR C.ELEGANS"/>
    <property type="match status" value="1"/>
</dbReference>
<evidence type="ECO:0000313" key="3">
    <source>
        <dbReference type="Proteomes" id="UP001432322"/>
    </source>
</evidence>
<evidence type="ECO:0000256" key="1">
    <source>
        <dbReference type="SAM" id="Phobius"/>
    </source>
</evidence>
<gene>
    <name evidence="2" type="ORF">PFISCL1PPCAC_13564</name>
</gene>
<dbReference type="PANTHER" id="PTHR22943:SF248">
    <property type="entry name" value="SEVEN TM RECEPTOR"/>
    <property type="match status" value="1"/>
</dbReference>
<proteinExistence type="predicted"/>
<comment type="caution">
    <text evidence="2">The sequence shown here is derived from an EMBL/GenBank/DDBJ whole genome shotgun (WGS) entry which is preliminary data.</text>
</comment>
<dbReference type="AlphaFoldDB" id="A0AAV5VRF4"/>
<accession>A0AAV5VRF4</accession>
<feature type="transmembrane region" description="Helical" evidence="1">
    <location>
        <begin position="94"/>
        <end position="113"/>
    </location>
</feature>
<evidence type="ECO:0000313" key="2">
    <source>
        <dbReference type="EMBL" id="GMT22267.1"/>
    </source>
</evidence>
<feature type="non-terminal residue" evidence="2">
    <location>
        <position position="197"/>
    </location>
</feature>
<feature type="non-terminal residue" evidence="2">
    <location>
        <position position="1"/>
    </location>
</feature>
<feature type="transmembrane region" description="Helical" evidence="1">
    <location>
        <begin position="12"/>
        <end position="35"/>
    </location>
</feature>
<reference evidence="2" key="1">
    <citation type="submission" date="2023-10" db="EMBL/GenBank/DDBJ databases">
        <title>Genome assembly of Pristionchus species.</title>
        <authorList>
            <person name="Yoshida K."/>
            <person name="Sommer R.J."/>
        </authorList>
    </citation>
    <scope>NUCLEOTIDE SEQUENCE</scope>
    <source>
        <strain evidence="2">RS5133</strain>
    </source>
</reference>
<evidence type="ECO:0008006" key="4">
    <source>
        <dbReference type="Google" id="ProtNLM"/>
    </source>
</evidence>